<evidence type="ECO:0000256" key="1">
    <source>
        <dbReference type="ARBA" id="ARBA00022737"/>
    </source>
</evidence>
<dbReference type="PANTHER" id="PTHR47926">
    <property type="entry name" value="PENTATRICOPEPTIDE REPEAT-CONTAINING PROTEIN"/>
    <property type="match status" value="1"/>
</dbReference>
<evidence type="ECO:0000313" key="4">
    <source>
        <dbReference type="Proteomes" id="UP000825935"/>
    </source>
</evidence>
<gene>
    <name evidence="3" type="ORF">KP509_25G013800</name>
</gene>
<feature type="repeat" description="PPR" evidence="2">
    <location>
        <begin position="381"/>
        <end position="415"/>
    </location>
</feature>
<comment type="caution">
    <text evidence="3">The sequence shown here is derived from an EMBL/GenBank/DDBJ whole genome shotgun (WGS) entry which is preliminary data.</text>
</comment>
<keyword evidence="1" id="KW-0677">Repeat</keyword>
<dbReference type="Pfam" id="PF01535">
    <property type="entry name" value="PPR"/>
    <property type="match status" value="8"/>
</dbReference>
<feature type="repeat" description="PPR" evidence="2">
    <location>
        <begin position="583"/>
        <end position="617"/>
    </location>
</feature>
<dbReference type="GO" id="GO:0048731">
    <property type="term" value="P:system development"/>
    <property type="evidence" value="ECO:0007669"/>
    <property type="project" value="UniProtKB-ARBA"/>
</dbReference>
<dbReference type="FunFam" id="1.25.40.10:FF:000285">
    <property type="entry name" value="Pentatricopeptide repeat-containing protein, chloroplastic"/>
    <property type="match status" value="1"/>
</dbReference>
<dbReference type="OrthoDB" id="46573at2759"/>
<evidence type="ECO:0008006" key="5">
    <source>
        <dbReference type="Google" id="ProtNLM"/>
    </source>
</evidence>
<dbReference type="GO" id="GO:0009451">
    <property type="term" value="P:RNA modification"/>
    <property type="evidence" value="ECO:0007669"/>
    <property type="project" value="InterPro"/>
</dbReference>
<dbReference type="Proteomes" id="UP000825935">
    <property type="component" value="Chromosome 25"/>
</dbReference>
<reference evidence="3" key="1">
    <citation type="submission" date="2021-08" db="EMBL/GenBank/DDBJ databases">
        <title>WGS assembly of Ceratopteris richardii.</title>
        <authorList>
            <person name="Marchant D.B."/>
            <person name="Chen G."/>
            <person name="Jenkins J."/>
            <person name="Shu S."/>
            <person name="Leebens-Mack J."/>
            <person name="Grimwood J."/>
            <person name="Schmutz J."/>
            <person name="Soltis P."/>
            <person name="Soltis D."/>
            <person name="Chen Z.-H."/>
        </authorList>
    </citation>
    <scope>NUCLEOTIDE SEQUENCE</scope>
    <source>
        <strain evidence="3">Whitten #5841</strain>
        <tissue evidence="3">Leaf</tissue>
    </source>
</reference>
<feature type="repeat" description="PPR" evidence="2">
    <location>
        <begin position="177"/>
        <end position="211"/>
    </location>
</feature>
<dbReference type="PROSITE" id="PS51375">
    <property type="entry name" value="PPR"/>
    <property type="match status" value="6"/>
</dbReference>
<dbReference type="Gene3D" id="1.25.40.10">
    <property type="entry name" value="Tetratricopeptide repeat domain"/>
    <property type="match status" value="6"/>
</dbReference>
<feature type="repeat" description="PPR" evidence="2">
    <location>
        <begin position="279"/>
        <end position="313"/>
    </location>
</feature>
<feature type="repeat" description="PPR" evidence="2">
    <location>
        <begin position="78"/>
        <end position="112"/>
    </location>
</feature>
<feature type="repeat" description="PPR" evidence="2">
    <location>
        <begin position="482"/>
        <end position="515"/>
    </location>
</feature>
<evidence type="ECO:0000313" key="3">
    <source>
        <dbReference type="EMBL" id="KAH7297812.1"/>
    </source>
</evidence>
<dbReference type="InterPro" id="IPR046960">
    <property type="entry name" value="PPR_At4g14850-like_plant"/>
</dbReference>
<dbReference type="InterPro" id="IPR011990">
    <property type="entry name" value="TPR-like_helical_dom_sf"/>
</dbReference>
<accession>A0A8T2RMZ6</accession>
<dbReference type="GO" id="GO:0003723">
    <property type="term" value="F:RNA binding"/>
    <property type="evidence" value="ECO:0007669"/>
    <property type="project" value="InterPro"/>
</dbReference>
<organism evidence="3 4">
    <name type="scientific">Ceratopteris richardii</name>
    <name type="common">Triangle waterfern</name>
    <dbReference type="NCBI Taxonomy" id="49495"/>
    <lineage>
        <taxon>Eukaryota</taxon>
        <taxon>Viridiplantae</taxon>
        <taxon>Streptophyta</taxon>
        <taxon>Embryophyta</taxon>
        <taxon>Tracheophyta</taxon>
        <taxon>Polypodiopsida</taxon>
        <taxon>Polypodiidae</taxon>
        <taxon>Polypodiales</taxon>
        <taxon>Pteridineae</taxon>
        <taxon>Pteridaceae</taxon>
        <taxon>Parkerioideae</taxon>
        <taxon>Ceratopteris</taxon>
    </lineage>
</organism>
<keyword evidence="4" id="KW-1185">Reference proteome</keyword>
<dbReference type="PANTHER" id="PTHR47926:SF533">
    <property type="entry name" value="DYW DOMAIN-CONTAINING PROTEIN"/>
    <property type="match status" value="1"/>
</dbReference>
<proteinExistence type="predicted"/>
<dbReference type="InterPro" id="IPR002885">
    <property type="entry name" value="PPR_rpt"/>
</dbReference>
<sequence length="725" mass="80200">MQRNLREVHPGGFEFVAALKVCTKQKNLDGGFALHCHIAQSGLLETNLHVNCTLLAMYAKCGSLTRAEQVFRKLPRQDVVSWTALISAYADQDKFEHVLKCFDEMQNDGISPNAVTFACILSACNSIDKGQEMHGEVERQGLIAADVVVGNSLVHMYTKLGLLAAAEEVFKRLPMQSIVAWTSLIAGYAHHGDHNKAIECFQEMQVKGIIPNGVTYACCLKACGLKEDIDRGWKIHSELDRRGLLESDPVLAGALLDMYVRCGLPEIAREVFYKLPFKSLVTWNTILSGFTRCSDSSEMSRCFDQLQLEGICPDIVTFLTCLSTCRSPEFIFKGKELHVKLALVGLLEGDLAVGNALVDMYAKCGSLGMAQKVFNNLNTRDAVAWTALMSGFCEFDCYEKALECLEQMKFEGVIPDAVTLSCSLQACCSIGDMNKGREIHYDIIEQGLLKDTIIGNILLSMYIKSGFLQTGKQVFDELIVRDSVSWNTMLSGYAEHGLDEAFKWLERVQLEGLFPNSPMFVLALKACTTVGALNKGEELHREIETLGLLGKDLVLSNTLLNMYATNGLIGQAEEVFDRLSVRDVISWTTLMMGYSQLGESSKVFLTFRRMLVEGIKPDSVAFIMVLTVCARVGALKSTQTFLDMMSRDYGVVPHIKHHGCIVSILGCVGHLETAETMLQIAPFANVTMWDTFLGACRNWGSLRFGQKSSLFSAFKGDTDSIKDSP</sequence>
<dbReference type="EMBL" id="CM035430">
    <property type="protein sequence ID" value="KAH7297812.1"/>
    <property type="molecule type" value="Genomic_DNA"/>
</dbReference>
<dbReference type="FunFam" id="1.25.40.10:FF:000073">
    <property type="entry name" value="Pentatricopeptide repeat-containing protein chloroplastic"/>
    <property type="match status" value="2"/>
</dbReference>
<protein>
    <recommendedName>
        <fullName evidence="5">Pentatricopeptide repeat-containing protein</fullName>
    </recommendedName>
</protein>
<name>A0A8T2RMZ6_CERRI</name>
<dbReference type="FunFam" id="1.25.40.10:FF:000158">
    <property type="entry name" value="pentatricopeptide repeat-containing protein At2g33680"/>
    <property type="match status" value="1"/>
</dbReference>
<dbReference type="Pfam" id="PF13041">
    <property type="entry name" value="PPR_2"/>
    <property type="match status" value="4"/>
</dbReference>
<dbReference type="NCBIfam" id="TIGR00756">
    <property type="entry name" value="PPR"/>
    <property type="match status" value="5"/>
</dbReference>
<evidence type="ECO:0000256" key="2">
    <source>
        <dbReference type="PROSITE-ProRule" id="PRU00708"/>
    </source>
</evidence>
<dbReference type="AlphaFoldDB" id="A0A8T2RMZ6"/>